<evidence type="ECO:0000256" key="3">
    <source>
        <dbReference type="ARBA" id="ARBA00022519"/>
    </source>
</evidence>
<dbReference type="CDD" id="cd16017">
    <property type="entry name" value="LptA"/>
    <property type="match status" value="1"/>
</dbReference>
<sequence>MSLSAVRPHLTSIQLSFLTTAYLLAFANARFWATGLEIFGPHKLELAALALALFLLGSSLLIMVSVKYVIKPVFIALVLVAATASYFTQTFGTLIDRDMIQNAMETTGPEAGHLLTPALFAHIALYGLLPAALIAFVRVDHRRVLAKAGWNTAVIVPSLIVVCAIVFSNYSVYASTFRAHREFLASLNPAASLVASVKYAVHETRSGPLVVQPLGLDAKRMPKPGDRPRVLVVVVGETARAANFSLLGYDRPTNPKLSARDDILAFSNVSSCGTATAISVPCMFSVYPRSDYSEDKSDTTENVLDVLTHAGVGVEWFDNNTGSKKVADRVPYEFLPETNDPRYCEGGECRDDILTDRLVKALGAVEGDTVIVLHQLGSHGPAYYARYDETARHFTPDCRTAEFADCSREEIVNAYDNTIVETDRFLDDVVTVLGKASDRLDTAMLYVSDHGESLGEKGLYLHAAPYFLAPSEQTHVPMIAWLSDGFQSSDGIETACLAKERDEAFSHDNLFHTVLGLMGVGTKVYDRALDIAAPCRDNGLVTSSLEGPES</sequence>
<gene>
    <name evidence="11" type="ORF">DYI37_09280</name>
</gene>
<dbReference type="Proteomes" id="UP000264310">
    <property type="component" value="Unassembled WGS sequence"/>
</dbReference>
<keyword evidence="12" id="KW-1185">Reference proteome</keyword>
<keyword evidence="7 8" id="KW-0472">Membrane</keyword>
<comment type="caution">
    <text evidence="11">The sequence shown here is derived from an EMBL/GenBank/DDBJ whole genome shotgun (WGS) entry which is preliminary data.</text>
</comment>
<proteinExistence type="predicted"/>
<dbReference type="NCBIfam" id="NF028537">
    <property type="entry name" value="P_eth_NH2_trans"/>
    <property type="match status" value="1"/>
</dbReference>
<dbReference type="GO" id="GO:0016776">
    <property type="term" value="F:phosphotransferase activity, phosphate group as acceptor"/>
    <property type="evidence" value="ECO:0007669"/>
    <property type="project" value="TreeGrafter"/>
</dbReference>
<evidence type="ECO:0000259" key="10">
    <source>
        <dbReference type="Pfam" id="PF08019"/>
    </source>
</evidence>
<feature type="transmembrane region" description="Helical" evidence="8">
    <location>
        <begin position="46"/>
        <end position="66"/>
    </location>
</feature>
<feature type="transmembrane region" description="Helical" evidence="8">
    <location>
        <begin position="12"/>
        <end position="34"/>
    </location>
</feature>
<protein>
    <submittedName>
        <fullName evidence="11">Phosphoethanolamine--lipid A transferase</fullName>
    </submittedName>
</protein>
<evidence type="ECO:0000256" key="7">
    <source>
        <dbReference type="ARBA" id="ARBA00023136"/>
    </source>
</evidence>
<evidence type="ECO:0000256" key="1">
    <source>
        <dbReference type="ARBA" id="ARBA00004429"/>
    </source>
</evidence>
<evidence type="ECO:0000256" key="6">
    <source>
        <dbReference type="ARBA" id="ARBA00022989"/>
    </source>
</evidence>
<dbReference type="InterPro" id="IPR040423">
    <property type="entry name" value="PEA_transferase"/>
</dbReference>
<dbReference type="Pfam" id="PF08019">
    <property type="entry name" value="EptA_B_N"/>
    <property type="match status" value="1"/>
</dbReference>
<feature type="transmembrane region" description="Helical" evidence="8">
    <location>
        <begin position="149"/>
        <end position="173"/>
    </location>
</feature>
<comment type="subcellular location">
    <subcellularLocation>
        <location evidence="1">Cell inner membrane</location>
        <topology evidence="1">Multi-pass membrane protein</topology>
    </subcellularLocation>
</comment>
<dbReference type="GO" id="GO:0009244">
    <property type="term" value="P:lipopolysaccharide core region biosynthetic process"/>
    <property type="evidence" value="ECO:0007669"/>
    <property type="project" value="TreeGrafter"/>
</dbReference>
<evidence type="ECO:0000313" key="11">
    <source>
        <dbReference type="EMBL" id="RFC64480.1"/>
    </source>
</evidence>
<evidence type="ECO:0000256" key="5">
    <source>
        <dbReference type="ARBA" id="ARBA00022692"/>
    </source>
</evidence>
<dbReference type="RefSeq" id="WP_116682896.1">
    <property type="nucleotide sequence ID" value="NZ_QURL01000003.1"/>
</dbReference>
<keyword evidence="5 8" id="KW-0812">Transmembrane</keyword>
<name>A0A371X5H7_9HYPH</name>
<keyword evidence="2" id="KW-1003">Cell membrane</keyword>
<keyword evidence="3" id="KW-0997">Cell inner membrane</keyword>
<reference evidence="11 12" key="1">
    <citation type="submission" date="2018-08" db="EMBL/GenBank/DDBJ databases">
        <title>Fulvimarina sp. 85, whole genome shotgun sequence.</title>
        <authorList>
            <person name="Tuo L."/>
        </authorList>
    </citation>
    <scope>NUCLEOTIDE SEQUENCE [LARGE SCALE GENOMIC DNA]</scope>
    <source>
        <strain evidence="11 12">85</strain>
    </source>
</reference>
<dbReference type="PANTHER" id="PTHR30443:SF0">
    <property type="entry name" value="PHOSPHOETHANOLAMINE TRANSFERASE EPTA"/>
    <property type="match status" value="1"/>
</dbReference>
<accession>A0A371X5H7</accession>
<feature type="domain" description="Sulfatase N-terminal" evidence="9">
    <location>
        <begin position="231"/>
        <end position="520"/>
    </location>
</feature>
<dbReference type="InterPro" id="IPR000917">
    <property type="entry name" value="Sulfatase_N"/>
</dbReference>
<dbReference type="InterPro" id="IPR012549">
    <property type="entry name" value="EptA-like_N"/>
</dbReference>
<keyword evidence="4 11" id="KW-0808">Transferase</keyword>
<evidence type="ECO:0000313" key="12">
    <source>
        <dbReference type="Proteomes" id="UP000264310"/>
    </source>
</evidence>
<dbReference type="PANTHER" id="PTHR30443">
    <property type="entry name" value="INNER MEMBRANE PROTEIN"/>
    <property type="match status" value="1"/>
</dbReference>
<evidence type="ECO:0000259" key="9">
    <source>
        <dbReference type="Pfam" id="PF00884"/>
    </source>
</evidence>
<evidence type="ECO:0000256" key="4">
    <source>
        <dbReference type="ARBA" id="ARBA00022679"/>
    </source>
</evidence>
<organism evidence="11 12">
    <name type="scientific">Fulvimarina endophytica</name>
    <dbReference type="NCBI Taxonomy" id="2293836"/>
    <lineage>
        <taxon>Bacteria</taxon>
        <taxon>Pseudomonadati</taxon>
        <taxon>Pseudomonadota</taxon>
        <taxon>Alphaproteobacteria</taxon>
        <taxon>Hyphomicrobiales</taxon>
        <taxon>Aurantimonadaceae</taxon>
        <taxon>Fulvimarina</taxon>
    </lineage>
</organism>
<evidence type="ECO:0000256" key="2">
    <source>
        <dbReference type="ARBA" id="ARBA00022475"/>
    </source>
</evidence>
<dbReference type="AlphaFoldDB" id="A0A371X5H7"/>
<dbReference type="Gene3D" id="3.40.720.10">
    <property type="entry name" value="Alkaline Phosphatase, subunit A"/>
    <property type="match status" value="1"/>
</dbReference>
<dbReference type="EMBL" id="QURL01000003">
    <property type="protein sequence ID" value="RFC64480.1"/>
    <property type="molecule type" value="Genomic_DNA"/>
</dbReference>
<dbReference type="OrthoDB" id="9786870at2"/>
<dbReference type="SUPFAM" id="SSF53649">
    <property type="entry name" value="Alkaline phosphatase-like"/>
    <property type="match status" value="1"/>
</dbReference>
<feature type="domain" description="Phosphoethanolamine transferase N-terminal" evidence="10">
    <location>
        <begin position="55"/>
        <end position="203"/>
    </location>
</feature>
<dbReference type="GO" id="GO:0005886">
    <property type="term" value="C:plasma membrane"/>
    <property type="evidence" value="ECO:0007669"/>
    <property type="project" value="UniProtKB-SubCell"/>
</dbReference>
<dbReference type="InterPro" id="IPR058130">
    <property type="entry name" value="PEA_transf_C"/>
</dbReference>
<feature type="transmembrane region" description="Helical" evidence="8">
    <location>
        <begin position="73"/>
        <end position="95"/>
    </location>
</feature>
<evidence type="ECO:0000256" key="8">
    <source>
        <dbReference type="SAM" id="Phobius"/>
    </source>
</evidence>
<dbReference type="Pfam" id="PF00884">
    <property type="entry name" value="Sulfatase"/>
    <property type="match status" value="1"/>
</dbReference>
<feature type="transmembrane region" description="Helical" evidence="8">
    <location>
        <begin position="115"/>
        <end position="137"/>
    </location>
</feature>
<keyword evidence="6 8" id="KW-1133">Transmembrane helix</keyword>
<dbReference type="InterPro" id="IPR017850">
    <property type="entry name" value="Alkaline_phosphatase_core_sf"/>
</dbReference>